<dbReference type="NCBIfam" id="TIGR00644">
    <property type="entry name" value="recJ"/>
    <property type="match status" value="1"/>
</dbReference>
<dbReference type="InterPro" id="IPR041122">
    <property type="entry name" value="RecJ_OB"/>
</dbReference>
<dbReference type="Proteomes" id="UP000324298">
    <property type="component" value="Unassembled WGS sequence"/>
</dbReference>
<dbReference type="Gene3D" id="3.90.1640.30">
    <property type="match status" value="1"/>
</dbReference>
<evidence type="ECO:0000259" key="7">
    <source>
        <dbReference type="Pfam" id="PF02272"/>
    </source>
</evidence>
<evidence type="ECO:0000256" key="1">
    <source>
        <dbReference type="ARBA" id="ARBA00005915"/>
    </source>
</evidence>
<dbReference type="InterPro" id="IPR001667">
    <property type="entry name" value="DDH_dom"/>
</dbReference>
<dbReference type="InterPro" id="IPR003156">
    <property type="entry name" value="DHHA1_dom"/>
</dbReference>
<keyword evidence="3" id="KW-0540">Nuclease</keyword>
<dbReference type="InterPro" id="IPR038763">
    <property type="entry name" value="DHH_sf"/>
</dbReference>
<feature type="domain" description="DHHA1" evidence="7">
    <location>
        <begin position="360"/>
        <end position="447"/>
    </location>
</feature>
<dbReference type="AlphaFoldDB" id="A0A5A9XRV9"/>
<evidence type="ECO:0000256" key="5">
    <source>
        <dbReference type="ARBA" id="ARBA00022839"/>
    </source>
</evidence>
<dbReference type="EMBL" id="SRSD01000001">
    <property type="protein sequence ID" value="KAA0895275.1"/>
    <property type="molecule type" value="Genomic_DNA"/>
</dbReference>
<dbReference type="PANTHER" id="PTHR30255">
    <property type="entry name" value="SINGLE-STRANDED-DNA-SPECIFIC EXONUCLEASE RECJ"/>
    <property type="match status" value="1"/>
</dbReference>
<dbReference type="Pfam" id="PF01368">
    <property type="entry name" value="DHH"/>
    <property type="match status" value="1"/>
</dbReference>
<dbReference type="Gene3D" id="2.40.50.460">
    <property type="match status" value="1"/>
</dbReference>
<evidence type="ECO:0000313" key="10">
    <source>
        <dbReference type="Proteomes" id="UP000324298"/>
    </source>
</evidence>
<comment type="similarity">
    <text evidence="1">Belongs to the RecJ family.</text>
</comment>
<protein>
    <recommendedName>
        <fullName evidence="2">Single-stranded-DNA-specific exonuclease RecJ</fullName>
    </recommendedName>
</protein>
<dbReference type="OrthoDB" id="9809852at2"/>
<dbReference type="GO" id="GO:0008409">
    <property type="term" value="F:5'-3' exonuclease activity"/>
    <property type="evidence" value="ECO:0007669"/>
    <property type="project" value="InterPro"/>
</dbReference>
<reference evidence="9 10" key="1">
    <citation type="submission" date="2019-04" db="EMBL/GenBank/DDBJ databases">
        <title>Geobacter ruber sp. nov., ferric-reducing bacteria isolated from paddy soil.</title>
        <authorList>
            <person name="Xu Z."/>
            <person name="Masuda Y."/>
            <person name="Itoh H."/>
            <person name="Senoo K."/>
        </authorList>
    </citation>
    <scope>NUCLEOTIDE SEQUENCE [LARGE SCALE GENOMIC DNA]</scope>
    <source>
        <strain evidence="9 10">Red88</strain>
    </source>
</reference>
<dbReference type="GO" id="GO:0006310">
    <property type="term" value="P:DNA recombination"/>
    <property type="evidence" value="ECO:0007669"/>
    <property type="project" value="InterPro"/>
</dbReference>
<dbReference type="PANTHER" id="PTHR30255:SF2">
    <property type="entry name" value="SINGLE-STRANDED-DNA-SPECIFIC EXONUCLEASE RECJ"/>
    <property type="match status" value="1"/>
</dbReference>
<keyword evidence="10" id="KW-1185">Reference proteome</keyword>
<dbReference type="GO" id="GO:0003676">
    <property type="term" value="F:nucleic acid binding"/>
    <property type="evidence" value="ECO:0007669"/>
    <property type="project" value="InterPro"/>
</dbReference>
<evidence type="ECO:0000313" key="9">
    <source>
        <dbReference type="EMBL" id="KAA0895275.1"/>
    </source>
</evidence>
<keyword evidence="5 9" id="KW-0269">Exonuclease</keyword>
<dbReference type="Pfam" id="PF17768">
    <property type="entry name" value="RecJ_OB"/>
    <property type="match status" value="1"/>
</dbReference>
<evidence type="ECO:0000256" key="3">
    <source>
        <dbReference type="ARBA" id="ARBA00022722"/>
    </source>
</evidence>
<organism evidence="9 10">
    <name type="scientific">Oryzomonas rubra</name>
    <dbReference type="NCBI Taxonomy" id="2509454"/>
    <lineage>
        <taxon>Bacteria</taxon>
        <taxon>Pseudomonadati</taxon>
        <taxon>Thermodesulfobacteriota</taxon>
        <taxon>Desulfuromonadia</taxon>
        <taxon>Geobacterales</taxon>
        <taxon>Geobacteraceae</taxon>
        <taxon>Oryzomonas</taxon>
    </lineage>
</organism>
<sequence length="568" mass="61168">MHKKWNAKKIAAATVERLGTDLALHRLTAAVLAARGIETAKEAGPFLAPSLSDMLDPLLLRGMETAVGRLLAARRNRDTICIYGDYDVDGISGTALLVSFLRQTGFSCRYFIPNRFDDGYGLNREAIQGIIALGANLIVSVDCGITAVEEALFCREQGIDLIVVDHHLPKETLPDAVAVVNPMQPDCPYPFKSLAGVGVAFNLLVALRMALRDEGAFTGGNEPDLREWLDLVALGTIADVVPLTGQNRIFAFHGLKQLSATTKPGIQALKRVAGVTGGVSCGQVGFRLAPRLNAAGRMESAVPGVDLLLSIDQTESQGIAEDLDAANAERQATERRILDEAIEMVETSGAYPDCRSIILASQNWHQGVVGIVASRLVERYHRPTILISLDEEGSAKGSGRSITGFHLLDAVTACSPFLERFGGHRYAAGVGLRADAVTAFAAAFEAEAARLLTEDDLVAQLDVDAEAQPGDITPELARELKRLEPFGAGNPEPVLLMRGLRVMEHRVVGDGHLKLRLAGGGCHFNAIAFRLASRELPGMVDIAFFPEMNEWNGNSTLQLRVKDLRPTE</sequence>
<dbReference type="InterPro" id="IPR004610">
    <property type="entry name" value="RecJ"/>
</dbReference>
<dbReference type="GO" id="GO:0006281">
    <property type="term" value="P:DNA repair"/>
    <property type="evidence" value="ECO:0007669"/>
    <property type="project" value="InterPro"/>
</dbReference>
<comment type="caution">
    <text evidence="9">The sequence shown here is derived from an EMBL/GenBank/DDBJ whole genome shotgun (WGS) entry which is preliminary data.</text>
</comment>
<name>A0A5A9XRV9_9BACT</name>
<dbReference type="SUPFAM" id="SSF64182">
    <property type="entry name" value="DHH phosphoesterases"/>
    <property type="match status" value="1"/>
</dbReference>
<keyword evidence="4" id="KW-0378">Hydrolase</keyword>
<gene>
    <name evidence="9" type="primary">recJ</name>
    <name evidence="9" type="ORF">ET418_01790</name>
</gene>
<dbReference type="RefSeq" id="WP_149305856.1">
    <property type="nucleotide sequence ID" value="NZ_SRSD01000001.1"/>
</dbReference>
<evidence type="ECO:0000259" key="6">
    <source>
        <dbReference type="Pfam" id="PF01368"/>
    </source>
</evidence>
<dbReference type="InterPro" id="IPR051673">
    <property type="entry name" value="SSDNA_exonuclease_RecJ"/>
</dbReference>
<dbReference type="Pfam" id="PF02272">
    <property type="entry name" value="DHHA1"/>
    <property type="match status" value="1"/>
</dbReference>
<feature type="domain" description="RecJ OB" evidence="8">
    <location>
        <begin position="463"/>
        <end position="563"/>
    </location>
</feature>
<accession>A0A5A9XRV9</accession>
<proteinExistence type="inferred from homology"/>
<evidence type="ECO:0000256" key="4">
    <source>
        <dbReference type="ARBA" id="ARBA00022801"/>
    </source>
</evidence>
<feature type="domain" description="DDH" evidence="6">
    <location>
        <begin position="80"/>
        <end position="236"/>
    </location>
</feature>
<evidence type="ECO:0000256" key="2">
    <source>
        <dbReference type="ARBA" id="ARBA00019841"/>
    </source>
</evidence>
<evidence type="ECO:0000259" key="8">
    <source>
        <dbReference type="Pfam" id="PF17768"/>
    </source>
</evidence>